<name>A0A154P8F5_DUFNO</name>
<keyword evidence="2" id="KW-1185">Reference proteome</keyword>
<gene>
    <name evidence="1" type="ORF">WN55_10949</name>
</gene>
<evidence type="ECO:0000313" key="1">
    <source>
        <dbReference type="EMBL" id="KZC08216.1"/>
    </source>
</evidence>
<proteinExistence type="predicted"/>
<dbReference type="AlphaFoldDB" id="A0A154P8F5"/>
<sequence length="68" mass="7593">MLFPTTIYSVPPQNLAFRRKLSKARSVSFSQTAFSRRKDSCIGDNHEQDVPGLASAGDLFVRSTFPFP</sequence>
<dbReference type="EMBL" id="KQ434845">
    <property type="protein sequence ID" value="KZC08216.1"/>
    <property type="molecule type" value="Genomic_DNA"/>
</dbReference>
<reference evidence="1 2" key="1">
    <citation type="submission" date="2015-07" db="EMBL/GenBank/DDBJ databases">
        <title>The genome of Dufourea novaeangliae.</title>
        <authorList>
            <person name="Pan H."/>
            <person name="Kapheim K."/>
        </authorList>
    </citation>
    <scope>NUCLEOTIDE SEQUENCE [LARGE SCALE GENOMIC DNA]</scope>
    <source>
        <strain evidence="1">0120121106</strain>
        <tissue evidence="1">Whole body</tissue>
    </source>
</reference>
<accession>A0A154P8F5</accession>
<protein>
    <submittedName>
        <fullName evidence="1">Uncharacterized protein</fullName>
    </submittedName>
</protein>
<evidence type="ECO:0000313" key="2">
    <source>
        <dbReference type="Proteomes" id="UP000076502"/>
    </source>
</evidence>
<dbReference type="Proteomes" id="UP000076502">
    <property type="component" value="Unassembled WGS sequence"/>
</dbReference>
<organism evidence="1 2">
    <name type="scientific">Dufourea novaeangliae</name>
    <name type="common">Sweat bee</name>
    <dbReference type="NCBI Taxonomy" id="178035"/>
    <lineage>
        <taxon>Eukaryota</taxon>
        <taxon>Metazoa</taxon>
        <taxon>Ecdysozoa</taxon>
        <taxon>Arthropoda</taxon>
        <taxon>Hexapoda</taxon>
        <taxon>Insecta</taxon>
        <taxon>Pterygota</taxon>
        <taxon>Neoptera</taxon>
        <taxon>Endopterygota</taxon>
        <taxon>Hymenoptera</taxon>
        <taxon>Apocrita</taxon>
        <taxon>Aculeata</taxon>
        <taxon>Apoidea</taxon>
        <taxon>Anthophila</taxon>
        <taxon>Halictidae</taxon>
        <taxon>Rophitinae</taxon>
        <taxon>Dufourea</taxon>
    </lineage>
</organism>